<evidence type="ECO:0000313" key="2">
    <source>
        <dbReference type="EMBL" id="EZG43014.1"/>
    </source>
</evidence>
<dbReference type="Proteomes" id="UP000019763">
    <property type="component" value="Unassembled WGS sequence"/>
</dbReference>
<name>A0A023AWB2_GRENI</name>
<dbReference type="VEuPathDB" id="CryptoDB:GNI_196570"/>
<protein>
    <submittedName>
        <fullName evidence="2">Uncharacterized protein</fullName>
    </submittedName>
</protein>
<feature type="region of interest" description="Disordered" evidence="1">
    <location>
        <begin position="250"/>
        <end position="295"/>
    </location>
</feature>
<dbReference type="AlphaFoldDB" id="A0A023AWB2"/>
<organism evidence="2 3">
    <name type="scientific">Gregarina niphandrodes</name>
    <name type="common">Septate eugregarine</name>
    <dbReference type="NCBI Taxonomy" id="110365"/>
    <lineage>
        <taxon>Eukaryota</taxon>
        <taxon>Sar</taxon>
        <taxon>Alveolata</taxon>
        <taxon>Apicomplexa</taxon>
        <taxon>Conoidasida</taxon>
        <taxon>Gregarinasina</taxon>
        <taxon>Eugregarinorida</taxon>
        <taxon>Gregarinidae</taxon>
        <taxon>Gregarina</taxon>
    </lineage>
</organism>
<evidence type="ECO:0000313" key="3">
    <source>
        <dbReference type="Proteomes" id="UP000019763"/>
    </source>
</evidence>
<proteinExistence type="predicted"/>
<dbReference type="RefSeq" id="XP_011133713.1">
    <property type="nucleotide sequence ID" value="XM_011135411.1"/>
</dbReference>
<keyword evidence="3" id="KW-1185">Reference proteome</keyword>
<dbReference type="EMBL" id="AFNH02001512">
    <property type="protein sequence ID" value="EZG43014.1"/>
    <property type="molecule type" value="Genomic_DNA"/>
</dbReference>
<comment type="caution">
    <text evidence="2">The sequence shown here is derived from an EMBL/GenBank/DDBJ whole genome shotgun (WGS) entry which is preliminary data.</text>
</comment>
<sequence>MPKVNDTTLLTDYYSDNSSQSRTSTVNIYSPSEAVIDGCDIESDGSLASTIVLDNSESVVVDAATSPVSIRADYDDISDSAFTPQFHRLVRTPAPDYHGAHAAQRKHSNICNTAYNDTPATRPPTSVPFDECTSSGSEESAHAIGNIIPGQNIQHISGLSDDITSLWIPEHTHDEANHTEEERSANIQNDATRPIRISRATYYSDVVHFDSGEFAAGSSLKNDGDTSDDEHPARISAACYYSDVVHTDPAESAAELSSKNDDDTSDDDYHVPYQPLPLQHPDERRDSSSDYDDPYQCRKQRVSQTAARYAPYVTRPHHGRREKYKFRSTPLHVTLVHRRRVRESTSDDAIRQIQMIADLVQHSKQINFISESDFI</sequence>
<gene>
    <name evidence="2" type="ORF">GNI_196570</name>
</gene>
<evidence type="ECO:0000256" key="1">
    <source>
        <dbReference type="SAM" id="MobiDB-lite"/>
    </source>
</evidence>
<feature type="region of interest" description="Disordered" evidence="1">
    <location>
        <begin position="112"/>
        <end position="136"/>
    </location>
</feature>
<reference evidence="2" key="1">
    <citation type="submission" date="2013-12" db="EMBL/GenBank/DDBJ databases">
        <authorList>
            <person name="Omoto C.K."/>
            <person name="Sibley D."/>
            <person name="Venepally P."/>
            <person name="Hadjithomas M."/>
            <person name="Karamycheva S."/>
            <person name="Brunk B."/>
            <person name="Roos D."/>
            <person name="Caler E."/>
            <person name="Lorenzi H."/>
        </authorList>
    </citation>
    <scope>NUCLEOTIDE SEQUENCE</scope>
</reference>
<accession>A0A023AWB2</accession>
<dbReference type="GeneID" id="22916330"/>
<feature type="compositionally biased region" description="Basic and acidic residues" evidence="1">
    <location>
        <begin position="258"/>
        <end position="270"/>
    </location>
</feature>
<feature type="non-terminal residue" evidence="2">
    <location>
        <position position="375"/>
    </location>
</feature>